<dbReference type="AlphaFoldDB" id="H6R9C0"/>
<dbReference type="InterPro" id="IPR010982">
    <property type="entry name" value="Lambda_DNA-bd_dom_sf"/>
</dbReference>
<feature type="domain" description="HTH cro/C1-type" evidence="2">
    <location>
        <begin position="19"/>
        <end position="65"/>
    </location>
</feature>
<dbReference type="KEGG" id="ncy:NOCYR_4141"/>
<evidence type="ECO:0000313" key="4">
    <source>
        <dbReference type="Proteomes" id="UP000008190"/>
    </source>
</evidence>
<gene>
    <name evidence="3" type="ordered locus">NOCYR_4141</name>
</gene>
<dbReference type="InterPro" id="IPR010359">
    <property type="entry name" value="IrrE_HExxH"/>
</dbReference>
<dbReference type="Pfam" id="PF01381">
    <property type="entry name" value="HTH_3"/>
    <property type="match status" value="1"/>
</dbReference>
<dbReference type="OrthoDB" id="9794834at2"/>
<dbReference type="eggNOG" id="COG2856">
    <property type="taxonomic scope" value="Bacteria"/>
</dbReference>
<dbReference type="SMART" id="SM00530">
    <property type="entry name" value="HTH_XRE"/>
    <property type="match status" value="1"/>
</dbReference>
<dbReference type="PROSITE" id="PS50943">
    <property type="entry name" value="HTH_CROC1"/>
    <property type="match status" value="1"/>
</dbReference>
<dbReference type="GO" id="GO:0003677">
    <property type="term" value="F:DNA binding"/>
    <property type="evidence" value="ECO:0007669"/>
    <property type="project" value="InterPro"/>
</dbReference>
<dbReference type="SUPFAM" id="SSF47413">
    <property type="entry name" value="lambda repressor-like DNA-binding domains"/>
    <property type="match status" value="1"/>
</dbReference>
<evidence type="ECO:0000259" key="2">
    <source>
        <dbReference type="PROSITE" id="PS50943"/>
    </source>
</evidence>
<dbReference type="HOGENOM" id="CLU_727281_0_0_11"/>
<dbReference type="Gene3D" id="1.10.10.2910">
    <property type="match status" value="1"/>
</dbReference>
<proteinExistence type="inferred from homology"/>
<keyword evidence="4" id="KW-1185">Reference proteome</keyword>
<protein>
    <submittedName>
        <fullName evidence="3">Transcriptional regulator, XRE family</fullName>
    </submittedName>
</protein>
<comment type="similarity">
    <text evidence="1">Belongs to the short-chain fatty acyl-CoA assimilation regulator (ScfR) family.</text>
</comment>
<dbReference type="PANTHER" id="PTHR43236:SF1">
    <property type="entry name" value="BLL7220 PROTEIN"/>
    <property type="match status" value="1"/>
</dbReference>
<accession>H6R9C0</accession>
<dbReference type="PANTHER" id="PTHR43236">
    <property type="entry name" value="ANTITOXIN HIGA1"/>
    <property type="match status" value="1"/>
</dbReference>
<dbReference type="InterPro" id="IPR052345">
    <property type="entry name" value="Rad_response_metalloprotease"/>
</dbReference>
<dbReference type="Gene3D" id="1.10.260.40">
    <property type="entry name" value="lambda repressor-like DNA-binding domains"/>
    <property type="match status" value="1"/>
</dbReference>
<dbReference type="InterPro" id="IPR001387">
    <property type="entry name" value="Cro/C1-type_HTH"/>
</dbReference>
<sequence length="380" mass="41907">MDEKLVAVGDRIRSRIPSGMSQRQLADQAGMKPDALSRALNGQRGFSSTELARIADELGADLYWLATGHEDPRRVQIAARHSWDPDRRVPMNPGRVHDDEILAQVVEVYNAALPEGPPPSEKLPDDPGRMREILGDDFVRTFGAAVEARLGVDVVRLPGLSTDYSITIGPRAVVLLATTPSWFRSNWSLAHELAHLALGHHSGNAEPAEKDEAPANRFAAELLLPQELIDREDWQRMDERQLAGFLWRTGVSSKALKNRLDWFRIQPAPGIVSALRESTPKLIRAQAQVVGGTEKVTVRQQDSSTRLFPSLVVDALQRRVDAGTVSPELLAWALAVPVDEIDFLSPDDEQLADAYARRLEDRPSAADLGKWAATNNRLAG</sequence>
<dbReference type="EMBL" id="FO082843">
    <property type="protein sequence ID" value="CCF64901.1"/>
    <property type="molecule type" value="Genomic_DNA"/>
</dbReference>
<evidence type="ECO:0000256" key="1">
    <source>
        <dbReference type="ARBA" id="ARBA00007227"/>
    </source>
</evidence>
<evidence type="ECO:0000313" key="3">
    <source>
        <dbReference type="EMBL" id="CCF64901.1"/>
    </source>
</evidence>
<name>H6R9C0_NOCCG</name>
<dbReference type="CDD" id="cd00093">
    <property type="entry name" value="HTH_XRE"/>
    <property type="match status" value="1"/>
</dbReference>
<dbReference type="Proteomes" id="UP000008190">
    <property type="component" value="Chromosome"/>
</dbReference>
<dbReference type="Pfam" id="PF06114">
    <property type="entry name" value="Peptidase_M78"/>
    <property type="match status" value="1"/>
</dbReference>
<organism evidence="3 4">
    <name type="scientific">Nocardia cyriacigeorgica (strain GUH-2)</name>
    <dbReference type="NCBI Taxonomy" id="1127134"/>
    <lineage>
        <taxon>Bacteria</taxon>
        <taxon>Bacillati</taxon>
        <taxon>Actinomycetota</taxon>
        <taxon>Actinomycetes</taxon>
        <taxon>Mycobacteriales</taxon>
        <taxon>Nocardiaceae</taxon>
        <taxon>Nocardia</taxon>
    </lineage>
</organism>
<reference evidence="3 4" key="1">
    <citation type="journal article" date="2012" name="J. Bacteriol.">
        <title>Genome sequence of the human- and animal-pathogenic strain Nocardia cyriacigeorgica GUH-2.</title>
        <authorList>
            <person name="Zoropogui A."/>
            <person name="Pujic P."/>
            <person name="Normand P."/>
            <person name="Barbe V."/>
            <person name="Beaman B."/>
            <person name="Beaman L."/>
            <person name="Boiron P."/>
            <person name="Colinon C."/>
            <person name="Deredjian A."/>
            <person name="Graindorge A."/>
            <person name="Mangenot S."/>
            <person name="Nazaret S."/>
            <person name="Neto M."/>
            <person name="Petit S."/>
            <person name="Roche D."/>
            <person name="Vallenet D."/>
            <person name="Rodriguez-Nava V."/>
            <person name="Richard Y."/>
            <person name="Cournoyer B."/>
            <person name="Blaha D."/>
        </authorList>
    </citation>
    <scope>NUCLEOTIDE SEQUENCE [LARGE SCALE GENOMIC DNA]</scope>
    <source>
        <strain evidence="3 4">GUH-2</strain>
    </source>
</reference>
<dbReference type="RefSeq" id="WP_014352353.1">
    <property type="nucleotide sequence ID" value="NC_016887.1"/>
</dbReference>